<keyword evidence="14" id="KW-0325">Glycoprotein</keyword>
<keyword evidence="6 17" id="KW-0732">Signal</keyword>
<comment type="subcellular location">
    <subcellularLocation>
        <location evidence="1">Membrane</location>
        <topology evidence="1">Single-pass membrane protein</topology>
    </subcellularLocation>
</comment>
<keyword evidence="12" id="KW-0472">Membrane</keyword>
<evidence type="ECO:0000256" key="15">
    <source>
        <dbReference type="PROSITE-ProRule" id="PRU10141"/>
    </source>
</evidence>
<keyword evidence="10 15" id="KW-0067">ATP-binding</keyword>
<dbReference type="PROSITE" id="PS50011">
    <property type="entry name" value="PROTEIN_KINASE_DOM"/>
    <property type="match status" value="1"/>
</dbReference>
<comment type="caution">
    <text evidence="19">The sequence shown here is derived from an EMBL/GenBank/DDBJ whole genome shotgun (WGS) entry which is preliminary data.</text>
</comment>
<dbReference type="InterPro" id="IPR008271">
    <property type="entry name" value="Ser/Thr_kinase_AS"/>
</dbReference>
<keyword evidence="13" id="KW-0675">Receptor</keyword>
<evidence type="ECO:0000256" key="6">
    <source>
        <dbReference type="ARBA" id="ARBA00022729"/>
    </source>
</evidence>
<dbReference type="PROSITE" id="PS51450">
    <property type="entry name" value="LRR"/>
    <property type="match status" value="1"/>
</dbReference>
<comment type="similarity">
    <text evidence="2">Belongs to the protein kinase superfamily. Ser/Thr protein kinase family.</text>
</comment>
<dbReference type="InterPro" id="IPR000719">
    <property type="entry name" value="Prot_kinase_dom"/>
</dbReference>
<evidence type="ECO:0000256" key="10">
    <source>
        <dbReference type="ARBA" id="ARBA00022840"/>
    </source>
</evidence>
<proteinExistence type="inferred from homology"/>
<evidence type="ECO:0000256" key="3">
    <source>
        <dbReference type="ARBA" id="ARBA00022614"/>
    </source>
</evidence>
<dbReference type="Pfam" id="PF00560">
    <property type="entry name" value="LRR_1"/>
    <property type="match status" value="1"/>
</dbReference>
<dbReference type="PANTHER" id="PTHR47986:SF10">
    <property type="entry name" value="RECEPTOR-LIKE KINASE TMK4"/>
    <property type="match status" value="1"/>
</dbReference>
<dbReference type="EMBL" id="JASCZI010181268">
    <property type="protein sequence ID" value="MED6180486.1"/>
    <property type="molecule type" value="Genomic_DNA"/>
</dbReference>
<dbReference type="Gene3D" id="1.10.510.10">
    <property type="entry name" value="Transferase(Phosphotransferase) domain 1"/>
    <property type="match status" value="1"/>
</dbReference>
<evidence type="ECO:0000256" key="16">
    <source>
        <dbReference type="SAM" id="MobiDB-lite"/>
    </source>
</evidence>
<evidence type="ECO:0000313" key="19">
    <source>
        <dbReference type="EMBL" id="MED6180486.1"/>
    </source>
</evidence>
<feature type="compositionally biased region" description="Polar residues" evidence="16">
    <location>
        <begin position="774"/>
        <end position="790"/>
    </location>
</feature>
<dbReference type="Pfam" id="PF08263">
    <property type="entry name" value="LRRNT_2"/>
    <property type="match status" value="2"/>
</dbReference>
<evidence type="ECO:0000256" key="7">
    <source>
        <dbReference type="ARBA" id="ARBA00022737"/>
    </source>
</evidence>
<dbReference type="Proteomes" id="UP001341840">
    <property type="component" value="Unassembled WGS sequence"/>
</dbReference>
<organism evidence="19 20">
    <name type="scientific">Stylosanthes scabra</name>
    <dbReference type="NCBI Taxonomy" id="79078"/>
    <lineage>
        <taxon>Eukaryota</taxon>
        <taxon>Viridiplantae</taxon>
        <taxon>Streptophyta</taxon>
        <taxon>Embryophyta</taxon>
        <taxon>Tracheophyta</taxon>
        <taxon>Spermatophyta</taxon>
        <taxon>Magnoliopsida</taxon>
        <taxon>eudicotyledons</taxon>
        <taxon>Gunneridae</taxon>
        <taxon>Pentapetalae</taxon>
        <taxon>rosids</taxon>
        <taxon>fabids</taxon>
        <taxon>Fabales</taxon>
        <taxon>Fabaceae</taxon>
        <taxon>Papilionoideae</taxon>
        <taxon>50 kb inversion clade</taxon>
        <taxon>dalbergioids sensu lato</taxon>
        <taxon>Dalbergieae</taxon>
        <taxon>Pterocarpus clade</taxon>
        <taxon>Stylosanthes</taxon>
    </lineage>
</organism>
<keyword evidence="4" id="KW-0808">Transferase</keyword>
<keyword evidence="8 15" id="KW-0547">Nucleotide-binding</keyword>
<evidence type="ECO:0000256" key="11">
    <source>
        <dbReference type="ARBA" id="ARBA00022989"/>
    </source>
</evidence>
<dbReference type="SUPFAM" id="SSF52058">
    <property type="entry name" value="L domain-like"/>
    <property type="match status" value="1"/>
</dbReference>
<evidence type="ECO:0000256" key="9">
    <source>
        <dbReference type="ARBA" id="ARBA00022777"/>
    </source>
</evidence>
<dbReference type="InterPro" id="IPR017441">
    <property type="entry name" value="Protein_kinase_ATP_BS"/>
</dbReference>
<reference evidence="19 20" key="1">
    <citation type="journal article" date="2023" name="Plants (Basel)">
        <title>Bridging the Gap: Combining Genomics and Transcriptomics Approaches to Understand Stylosanthes scabra, an Orphan Legume from the Brazilian Caatinga.</title>
        <authorList>
            <person name="Ferreira-Neto J.R.C."/>
            <person name="da Silva M.D."/>
            <person name="Binneck E."/>
            <person name="de Melo N.F."/>
            <person name="da Silva R.H."/>
            <person name="de Melo A.L.T.M."/>
            <person name="Pandolfi V."/>
            <person name="Bustamante F.O."/>
            <person name="Brasileiro-Vidal A.C."/>
            <person name="Benko-Iseppon A.M."/>
        </authorList>
    </citation>
    <scope>NUCLEOTIDE SEQUENCE [LARGE SCALE GENOMIC DNA]</scope>
    <source>
        <tissue evidence="19">Leaves</tissue>
    </source>
</reference>
<name>A0ABU6W507_9FABA</name>
<dbReference type="SUPFAM" id="SSF56112">
    <property type="entry name" value="Protein kinase-like (PK-like)"/>
    <property type="match status" value="1"/>
</dbReference>
<gene>
    <name evidence="19" type="ORF">PIB30_010701</name>
</gene>
<feature type="region of interest" description="Disordered" evidence="16">
    <location>
        <begin position="754"/>
        <end position="790"/>
    </location>
</feature>
<evidence type="ECO:0000256" key="17">
    <source>
        <dbReference type="SAM" id="SignalP"/>
    </source>
</evidence>
<evidence type="ECO:0000256" key="5">
    <source>
        <dbReference type="ARBA" id="ARBA00022692"/>
    </source>
</evidence>
<evidence type="ECO:0000259" key="18">
    <source>
        <dbReference type="PROSITE" id="PS50011"/>
    </source>
</evidence>
<keyword evidence="11" id="KW-1133">Transmembrane helix</keyword>
<evidence type="ECO:0000256" key="1">
    <source>
        <dbReference type="ARBA" id="ARBA00004167"/>
    </source>
</evidence>
<feature type="signal peptide" evidence="17">
    <location>
        <begin position="1"/>
        <end position="23"/>
    </location>
</feature>
<keyword evidence="3" id="KW-0433">Leucine-rich repeat</keyword>
<sequence>MADLISQLKSIGALALFLVCVYSSNNSISVDEATYMLELRNAVTPTPSNWIINKKTTICMWHGVNCSSHADGSSYIQSIHLSLMKLTGTLPSGLNNSLSFLQSLDVQGNTLTGPIPSFANLNNLQHLHLGLNNFTSIPQDSFQNLSNLLSFTFCCNNNLAPWTFPTDLIHSSRLNIIFLPNSNLVGSLPDIFGSFPNLQVLKLQRNRLTGVVPTSLVYLSRLQNISLEENLLQGPYPVFIRSTVRQLISLAGNGFCLNHDGPCDQRVTTLLQVAEAFGYPYVLASSWQGNNPCNGWNFIACDDGGSKITSVNLTKLNLTGTISASFGNLSDLRELYLGGNNLSGSIPDSLASLSQLTVVDVSNNNLSGSFPIFSHNIALSCMGNAFLTCSQPNNANGLSPSSIAGITLGGSAVIVIVAMIVYDHKRCFNFVQRMILLNKKTSSSDNRNVEDLIKSYGALTPTRYTYAEVKRMTNSFNEKLGEGGYGVVYKASLINGQQLAVKILKELKGSGEEFVNEVVTIIRTSHVNVVSLFGFCYERNKRALIYDFMSNGSLDKFIYSSNAIHNLEWNTLYQIIIGIARGLEYLHQGCNTKILHLDIKPQNILLDDKFCPKIADFGLAKICKRDKSVASILGTRGTPGYIAPEMFNRTYGGVSHKSDVYSYGMLILEMIGKRKNGYSGESHSSEVLYFPEWIYKEIEQGSIRRGYMSNIKEENEMIRKVTLVSLWCIQTNPLERPSMRKVLDLMEGPLQAVPHPPKPTLYSPKRPSAEFSDASRSNASETNSITTEENGFANKMSSRYINIEAEFGWKMHVTRNSY</sequence>
<feature type="domain" description="Protein kinase" evidence="18">
    <location>
        <begin position="474"/>
        <end position="758"/>
    </location>
</feature>
<dbReference type="InterPro" id="IPR003591">
    <property type="entry name" value="Leu-rich_rpt_typical-subtyp"/>
</dbReference>
<evidence type="ECO:0000256" key="12">
    <source>
        <dbReference type="ARBA" id="ARBA00023136"/>
    </source>
</evidence>
<evidence type="ECO:0000256" key="14">
    <source>
        <dbReference type="ARBA" id="ARBA00023180"/>
    </source>
</evidence>
<keyword evidence="5" id="KW-0812">Transmembrane</keyword>
<evidence type="ECO:0000256" key="2">
    <source>
        <dbReference type="ARBA" id="ARBA00008684"/>
    </source>
</evidence>
<protein>
    <recommendedName>
        <fullName evidence="18">Protein kinase domain-containing protein</fullName>
    </recommendedName>
</protein>
<dbReference type="SMART" id="SM00369">
    <property type="entry name" value="LRR_TYP"/>
    <property type="match status" value="4"/>
</dbReference>
<evidence type="ECO:0000256" key="8">
    <source>
        <dbReference type="ARBA" id="ARBA00022741"/>
    </source>
</evidence>
<dbReference type="SMART" id="SM00220">
    <property type="entry name" value="S_TKc"/>
    <property type="match status" value="1"/>
</dbReference>
<evidence type="ECO:0000256" key="13">
    <source>
        <dbReference type="ARBA" id="ARBA00023170"/>
    </source>
</evidence>
<keyword evidence="9" id="KW-0418">Kinase</keyword>
<evidence type="ECO:0000256" key="4">
    <source>
        <dbReference type="ARBA" id="ARBA00022679"/>
    </source>
</evidence>
<dbReference type="PANTHER" id="PTHR47986">
    <property type="entry name" value="OSJNBA0070M12.3 PROTEIN"/>
    <property type="match status" value="1"/>
</dbReference>
<dbReference type="InterPro" id="IPR011009">
    <property type="entry name" value="Kinase-like_dom_sf"/>
</dbReference>
<accession>A0ABU6W507</accession>
<dbReference type="Pfam" id="PF13855">
    <property type="entry name" value="LRR_8"/>
    <property type="match status" value="2"/>
</dbReference>
<feature type="binding site" evidence="15">
    <location>
        <position position="502"/>
    </location>
    <ligand>
        <name>ATP</name>
        <dbReference type="ChEBI" id="CHEBI:30616"/>
    </ligand>
</feature>
<dbReference type="PROSITE" id="PS00108">
    <property type="entry name" value="PROTEIN_KINASE_ST"/>
    <property type="match status" value="1"/>
</dbReference>
<feature type="chain" id="PRO_5046081441" description="Protein kinase domain-containing protein" evidence="17">
    <location>
        <begin position="24"/>
        <end position="818"/>
    </location>
</feature>
<dbReference type="PROSITE" id="PS00107">
    <property type="entry name" value="PROTEIN_KINASE_ATP"/>
    <property type="match status" value="1"/>
</dbReference>
<keyword evidence="20" id="KW-1185">Reference proteome</keyword>
<keyword evidence="7" id="KW-0677">Repeat</keyword>
<evidence type="ECO:0000313" key="20">
    <source>
        <dbReference type="Proteomes" id="UP001341840"/>
    </source>
</evidence>
<dbReference type="InterPro" id="IPR032675">
    <property type="entry name" value="LRR_dom_sf"/>
</dbReference>
<dbReference type="Gene3D" id="3.80.10.10">
    <property type="entry name" value="Ribonuclease Inhibitor"/>
    <property type="match status" value="2"/>
</dbReference>
<dbReference type="Gene3D" id="3.30.200.20">
    <property type="entry name" value="Phosphorylase Kinase, domain 1"/>
    <property type="match status" value="1"/>
</dbReference>
<dbReference type="InterPro" id="IPR013210">
    <property type="entry name" value="LRR_N_plant-typ"/>
</dbReference>
<dbReference type="InterPro" id="IPR052422">
    <property type="entry name" value="Auxin_Ser/Thr_Kinase"/>
</dbReference>
<dbReference type="Pfam" id="PF00069">
    <property type="entry name" value="Pkinase"/>
    <property type="match status" value="1"/>
</dbReference>
<dbReference type="InterPro" id="IPR001611">
    <property type="entry name" value="Leu-rich_rpt"/>
</dbReference>